<dbReference type="Proteomes" id="UP000222601">
    <property type="component" value="Segment"/>
</dbReference>
<dbReference type="Gene3D" id="2.10.10.80">
    <property type="match status" value="1"/>
</dbReference>
<dbReference type="InterPro" id="IPR040775">
    <property type="entry name" value="Tail_spike_N"/>
</dbReference>
<gene>
    <name evidence="2" type="ORF">ESCO41_00077</name>
</gene>
<sequence length="801" mass="84668">MAIYDLGTASLAANGEVTGVGTTWKAPLTLIRVGATIVFKTEPVQIYTISEIISDTHINVYNPNSETVPAGTGYAILAHDGITVQGLAQDVAETLRYYQSRETEVADAIDAFNNFDYADFESKVTQVNTQHGDVVTIAEQVNTKYGDIVTIAEQVSSDASSSQINATNASSSADRAEAAANSVSGTLTLNFSDGGTVESTNQQVLYINGSDVKSYVWTGSFPKTIPAGSTPDSTGGVGVDSWVKVYDSNLFDYDGLSSIGKVKSVSELSSLSGEIGITTIELESYVAGFNLGGGTLIASDASLQVNNVTVFAGDGVTWRRKLNGRRATVYDAGYTGDGDIAAPINSVNMAGLDCVVPVDGLVQSQINIDVSKGSLIGENKCNIKESPGAVGEYFINIFNSNTDYVDRDSISSTSLISGVSFIGLGARKFCIGGATSGETGELRIENCGIISTGGIEFLDNSYRILFDKCAISRSFNETITFRSRANSGEVMKFNHCWIVDNGGPITFENGQFIFDSCSLPAGKKSGYFDPTVNLSDNATVVFSNGNIEYQPGQNFVSFLVTGSSRLSIKDTTILVPDGFTSVPIVSNDDGVVILNNCSLPLYGSTTIASGFPARQVVGGSSKKVIARGCFPRAGFPVGDWSKGSIVSPYINSLSNGSGQFQNTSNWSLSQTSSGSVAVSSVSQAPTGVAAQFDRSFLLNVPDLNSSANFTTNAYDCEPGRYFQFGFWAMSTTTALASIRFLDISGNAVEESVGYYIPQGGSFSFYALISTVPQGAYRAEINFNVGPSIGSLTLHNVIYGLI</sequence>
<reference evidence="2" key="1">
    <citation type="submission" date="2017-02" db="EMBL/GenBank/DDBJ databases">
        <title>Characterization of a new coliphage vB_EcoS_ESCO41.</title>
        <authorList>
            <person name="Trotereau A."/>
            <person name="Schouler C."/>
        </authorList>
    </citation>
    <scope>NUCLEOTIDE SEQUENCE [LARGE SCALE GENOMIC DNA]</scope>
</reference>
<evidence type="ECO:0000259" key="1">
    <source>
        <dbReference type="Pfam" id="PF18668"/>
    </source>
</evidence>
<name>A0A1U9WR19_9CAUD</name>
<protein>
    <recommendedName>
        <fullName evidence="1">Tail spike TSP1/Gp66 N-terminal domain-containing protein</fullName>
    </recommendedName>
</protein>
<dbReference type="Pfam" id="PF18668">
    <property type="entry name" value="Tail_spike_N"/>
    <property type="match status" value="1"/>
</dbReference>
<proteinExistence type="predicted"/>
<dbReference type="EMBL" id="KY619305">
    <property type="protein sequence ID" value="AQY55304.1"/>
    <property type="molecule type" value="Genomic_DNA"/>
</dbReference>
<keyword evidence="3" id="KW-1185">Reference proteome</keyword>
<evidence type="ECO:0000313" key="3">
    <source>
        <dbReference type="Proteomes" id="UP000222601"/>
    </source>
</evidence>
<evidence type="ECO:0000313" key="2">
    <source>
        <dbReference type="EMBL" id="AQY55304.1"/>
    </source>
</evidence>
<feature type="domain" description="Tail spike TSP1/Gp66 N-terminal" evidence="1">
    <location>
        <begin position="188"/>
        <end position="245"/>
    </location>
</feature>
<accession>A0A1U9WR19</accession>
<organism evidence="2">
    <name type="scientific">Escherichia phage vB_EcoS_ESCO41</name>
    <dbReference type="NCBI Taxonomy" id="2496547"/>
    <lineage>
        <taxon>Viruses</taxon>
        <taxon>Duplodnaviria</taxon>
        <taxon>Heunggongvirae</taxon>
        <taxon>Uroviricota</taxon>
        <taxon>Caudoviricetes</taxon>
        <taxon>Drexlerviridae</taxon>
        <taxon>Nouzillyvirus</taxon>
        <taxon>Nouzillyvirus ESCO41</taxon>
    </lineage>
</organism>